<dbReference type="SUPFAM" id="SSF53901">
    <property type="entry name" value="Thiolase-like"/>
    <property type="match status" value="2"/>
</dbReference>
<evidence type="ECO:0000259" key="1">
    <source>
        <dbReference type="Pfam" id="PF01796"/>
    </source>
</evidence>
<dbReference type="CDD" id="cd00827">
    <property type="entry name" value="init_cond_enzymes"/>
    <property type="match status" value="1"/>
</dbReference>
<organism evidence="2 3">
    <name type="scientific">Zhongshania borealis</name>
    <dbReference type="NCBI Taxonomy" id="889488"/>
    <lineage>
        <taxon>Bacteria</taxon>
        <taxon>Pseudomonadati</taxon>
        <taxon>Pseudomonadota</taxon>
        <taxon>Gammaproteobacteria</taxon>
        <taxon>Cellvibrionales</taxon>
        <taxon>Spongiibacteraceae</taxon>
        <taxon>Zhongshania</taxon>
    </lineage>
</organism>
<dbReference type="Pfam" id="PF01796">
    <property type="entry name" value="OB_ChsH2_C"/>
    <property type="match status" value="1"/>
</dbReference>
<dbReference type="PANTHER" id="PTHR34069:SF2">
    <property type="entry name" value="BETA-KETOACYL-[ACYL-CARRIER-PROTEIN] SYNTHASE III"/>
    <property type="match status" value="1"/>
</dbReference>
<gene>
    <name evidence="2" type="ORF">GCM10022414_30100</name>
</gene>
<dbReference type="PANTHER" id="PTHR34069">
    <property type="entry name" value="3-OXOACYL-[ACYL-CARRIER-PROTEIN] SYNTHASE 3"/>
    <property type="match status" value="1"/>
</dbReference>
<dbReference type="InterPro" id="IPR012340">
    <property type="entry name" value="NA-bd_OB-fold"/>
</dbReference>
<comment type="caution">
    <text evidence="2">The sequence shown here is derived from an EMBL/GenBank/DDBJ whole genome shotgun (WGS) entry which is preliminary data.</text>
</comment>
<evidence type="ECO:0000313" key="3">
    <source>
        <dbReference type="Proteomes" id="UP001500392"/>
    </source>
</evidence>
<dbReference type="EMBL" id="BAABDM010000007">
    <property type="protein sequence ID" value="GAA4102336.1"/>
    <property type="molecule type" value="Genomic_DNA"/>
</dbReference>
<proteinExistence type="predicted"/>
<reference evidence="3" key="1">
    <citation type="journal article" date="2019" name="Int. J. Syst. Evol. Microbiol.">
        <title>The Global Catalogue of Microorganisms (GCM) 10K type strain sequencing project: providing services to taxonomists for standard genome sequencing and annotation.</title>
        <authorList>
            <consortium name="The Broad Institute Genomics Platform"/>
            <consortium name="The Broad Institute Genome Sequencing Center for Infectious Disease"/>
            <person name="Wu L."/>
            <person name="Ma J."/>
        </authorList>
    </citation>
    <scope>NUCLEOTIDE SEQUENCE [LARGE SCALE GENOMIC DNA]</scope>
    <source>
        <strain evidence="3">JCM 17304</strain>
    </source>
</reference>
<keyword evidence="3" id="KW-1185">Reference proteome</keyword>
<feature type="domain" description="ChsH2 C-terminal OB-fold" evidence="1">
    <location>
        <begin position="419"/>
        <end position="458"/>
    </location>
</feature>
<dbReference type="InterPro" id="IPR002878">
    <property type="entry name" value="ChsH2_C"/>
</dbReference>
<dbReference type="SUPFAM" id="SSF50249">
    <property type="entry name" value="Nucleic acid-binding proteins"/>
    <property type="match status" value="1"/>
</dbReference>
<accession>A0ABP7X1D5</accession>
<evidence type="ECO:0000313" key="2">
    <source>
        <dbReference type="EMBL" id="GAA4102336.1"/>
    </source>
</evidence>
<name>A0ABP7X1D5_9GAMM</name>
<dbReference type="RefSeq" id="WP_344937609.1">
    <property type="nucleotide sequence ID" value="NZ_BAABDM010000007.1"/>
</dbReference>
<dbReference type="Proteomes" id="UP001500392">
    <property type="component" value="Unassembled WGS sequence"/>
</dbReference>
<dbReference type="Gene3D" id="3.40.47.10">
    <property type="match status" value="2"/>
</dbReference>
<dbReference type="InterPro" id="IPR016039">
    <property type="entry name" value="Thiolase-like"/>
</dbReference>
<sequence>MTKSGIVSLGGYIPRQRLSRKAIAEAYTWLRPSGVANAKGARAIASYDEDALTMAVEAANNALRDVPLDEVRKLFFASTSMPFSDRQNAAIIAEALSLPRNLFCADIGGSLKSGLSALRQALESGESAVVVAAEKRTAKPASAQEMSFGDGAAAFGVGDSELLAEYLGAYSVSVDMTDHYRERDSKYGYYLEDRWIREEGYLKLIPESISGLLKQAGLDGGAIDHLILVGPDLPTRKKISSQCGVPVNVLCDDLYDVCGDTGSAHPLVLLAYTIESASPGQLILVSGFAQGCESMLFRVADDVGRCKNYSGIKNSLEQAKPSDDYVRYLSFSNALDLDWGIRAERDNRTAHSVFYRKRDAVTGFMGGHCTSCNTKQFPQSRVCVNPDCRALDTQVAEPFKDKKSYVKSFTKDWLAHCYNPPFVYGNVAFDGGGIVMMEIVDAEDQELGVGTPLKMTFRIKDRDAQRAYHRYFWKAAVVAE</sequence>
<protein>
    <submittedName>
        <fullName evidence="2">Hydroxymethylglutaryl-CoA synthase family protein</fullName>
    </submittedName>
</protein>